<evidence type="ECO:0000256" key="5">
    <source>
        <dbReference type="ARBA" id="ARBA00022598"/>
    </source>
</evidence>
<keyword evidence="5" id="KW-0436">Ligase</keyword>
<dbReference type="STRING" id="2769.R7Q4K4"/>
<keyword evidence="6" id="KW-0566">Pantothenate biosynthesis</keyword>
<evidence type="ECO:0000256" key="6">
    <source>
        <dbReference type="ARBA" id="ARBA00022655"/>
    </source>
</evidence>
<evidence type="ECO:0000313" key="13">
    <source>
        <dbReference type="Proteomes" id="UP000012073"/>
    </source>
</evidence>
<accession>R7Q4K4</accession>
<dbReference type="EC" id="6.3.2.1" evidence="3"/>
<dbReference type="OrthoDB" id="2020436at2759"/>
<dbReference type="Gene3D" id="3.30.1300.10">
    <property type="entry name" value="Pantoate-beta-alanine ligase, C-terminal domain"/>
    <property type="match status" value="1"/>
</dbReference>
<keyword evidence="8" id="KW-0067">ATP-binding</keyword>
<dbReference type="Pfam" id="PF02569">
    <property type="entry name" value="Pantoate_ligase"/>
    <property type="match status" value="1"/>
</dbReference>
<proteinExistence type="inferred from homology"/>
<dbReference type="Proteomes" id="UP000012073">
    <property type="component" value="Unassembled WGS sequence"/>
</dbReference>
<dbReference type="SUPFAM" id="SSF52374">
    <property type="entry name" value="Nucleotidylyl transferase"/>
    <property type="match status" value="1"/>
</dbReference>
<evidence type="ECO:0000256" key="11">
    <source>
        <dbReference type="ARBA" id="ARBA00048258"/>
    </source>
</evidence>
<comment type="pathway">
    <text evidence="1">Cofactor biosynthesis; (R)-pantothenate biosynthesis; (R)-pantothenate from (R)-pantoate and beta-alanine: step 1/1.</text>
</comment>
<keyword evidence="7" id="KW-0547">Nucleotide-binding</keyword>
<comment type="similarity">
    <text evidence="2">Belongs to the pantothenate synthetase family.</text>
</comment>
<dbReference type="UniPathway" id="UPA00028">
    <property type="reaction ID" value="UER00005"/>
</dbReference>
<evidence type="ECO:0000256" key="7">
    <source>
        <dbReference type="ARBA" id="ARBA00022741"/>
    </source>
</evidence>
<dbReference type="GeneID" id="17320459"/>
<evidence type="ECO:0000256" key="4">
    <source>
        <dbReference type="ARBA" id="ARBA00015647"/>
    </source>
</evidence>
<gene>
    <name evidence="12" type="ORF">CHC_T00001099001</name>
</gene>
<evidence type="ECO:0000256" key="2">
    <source>
        <dbReference type="ARBA" id="ARBA00009256"/>
    </source>
</evidence>
<dbReference type="InterPro" id="IPR014729">
    <property type="entry name" value="Rossmann-like_a/b/a_fold"/>
</dbReference>
<dbReference type="GO" id="GO:0005524">
    <property type="term" value="F:ATP binding"/>
    <property type="evidence" value="ECO:0007669"/>
    <property type="project" value="UniProtKB-KW"/>
</dbReference>
<dbReference type="PANTHER" id="PTHR21299">
    <property type="entry name" value="CYTIDYLATE KINASE/PANTOATE-BETA-ALANINE LIGASE"/>
    <property type="match status" value="1"/>
</dbReference>
<reference evidence="13" key="1">
    <citation type="journal article" date="2013" name="Proc. Natl. Acad. Sci. U.S.A.">
        <title>Genome structure and metabolic features in the red seaweed Chondrus crispus shed light on evolution of the Archaeplastida.</title>
        <authorList>
            <person name="Collen J."/>
            <person name="Porcel B."/>
            <person name="Carre W."/>
            <person name="Ball S.G."/>
            <person name="Chaparro C."/>
            <person name="Tonon T."/>
            <person name="Barbeyron T."/>
            <person name="Michel G."/>
            <person name="Noel B."/>
            <person name="Valentin K."/>
            <person name="Elias M."/>
            <person name="Artiguenave F."/>
            <person name="Arun A."/>
            <person name="Aury J.M."/>
            <person name="Barbosa-Neto J.F."/>
            <person name="Bothwell J.H."/>
            <person name="Bouget F.Y."/>
            <person name="Brillet L."/>
            <person name="Cabello-Hurtado F."/>
            <person name="Capella-Gutierrez S."/>
            <person name="Charrier B."/>
            <person name="Cladiere L."/>
            <person name="Cock J.M."/>
            <person name="Coelho S.M."/>
            <person name="Colleoni C."/>
            <person name="Czjzek M."/>
            <person name="Da Silva C."/>
            <person name="Delage L."/>
            <person name="Denoeud F."/>
            <person name="Deschamps P."/>
            <person name="Dittami S.M."/>
            <person name="Gabaldon T."/>
            <person name="Gachon C.M."/>
            <person name="Groisillier A."/>
            <person name="Herve C."/>
            <person name="Jabbari K."/>
            <person name="Katinka M."/>
            <person name="Kloareg B."/>
            <person name="Kowalczyk N."/>
            <person name="Labadie K."/>
            <person name="Leblanc C."/>
            <person name="Lopez P.J."/>
            <person name="McLachlan D.H."/>
            <person name="Meslet-Cladiere L."/>
            <person name="Moustafa A."/>
            <person name="Nehr Z."/>
            <person name="Nyvall Collen P."/>
            <person name="Panaud O."/>
            <person name="Partensky F."/>
            <person name="Poulain J."/>
            <person name="Rensing S.A."/>
            <person name="Rousvoal S."/>
            <person name="Samson G."/>
            <person name="Symeonidi A."/>
            <person name="Weissenbach J."/>
            <person name="Zambounis A."/>
            <person name="Wincker P."/>
            <person name="Boyen C."/>
        </authorList>
    </citation>
    <scope>NUCLEOTIDE SEQUENCE [LARGE SCALE GENOMIC DNA]</scope>
    <source>
        <strain evidence="13">cv. Stackhouse</strain>
    </source>
</reference>
<dbReference type="KEGG" id="ccp:CHC_T00001099001"/>
<dbReference type="InterPro" id="IPR003721">
    <property type="entry name" value="Pantoate_ligase"/>
</dbReference>
<dbReference type="HAMAP" id="MF_00158">
    <property type="entry name" value="PanC"/>
    <property type="match status" value="1"/>
</dbReference>
<comment type="catalytic activity">
    <reaction evidence="11">
        <text>(R)-pantoate + beta-alanine + ATP = (R)-pantothenate + AMP + diphosphate + H(+)</text>
        <dbReference type="Rhea" id="RHEA:10912"/>
        <dbReference type="ChEBI" id="CHEBI:15378"/>
        <dbReference type="ChEBI" id="CHEBI:15980"/>
        <dbReference type="ChEBI" id="CHEBI:29032"/>
        <dbReference type="ChEBI" id="CHEBI:30616"/>
        <dbReference type="ChEBI" id="CHEBI:33019"/>
        <dbReference type="ChEBI" id="CHEBI:57966"/>
        <dbReference type="ChEBI" id="CHEBI:456215"/>
        <dbReference type="EC" id="6.3.2.1"/>
    </reaction>
</comment>
<sequence length="290" mass="30897">MKIIRSHAELLVYRASLPATSTVGFVPTMGGLHAGHTSLLTLSRRDNDISLASIFVNPAQFAPGEDFASYPRTEDADLSLCASHGADAVYLPRAEDVYPAGYETYVEAGCGGAARNARSEGASRPTFFRGVATVVLKLAVAARPHRLYVGQKDAQQCAVVRAVVRDVGLPLEVVVGETVREGDGLAMSTRNQYLTGAERSVAGGVWAALREGTAVWAKGERDAESVRGVVREKLADMRGKDANVEVLYVSLCDRESMREVEGTVEGGGKCVVCVAVMVGKARLIDNVVLE</sequence>
<dbReference type="EMBL" id="HG001617">
    <property type="protein sequence ID" value="CDF32939.1"/>
    <property type="molecule type" value="Genomic_DNA"/>
</dbReference>
<dbReference type="PANTHER" id="PTHR21299:SF1">
    <property type="entry name" value="PANTOATE--BETA-ALANINE LIGASE"/>
    <property type="match status" value="1"/>
</dbReference>
<evidence type="ECO:0000256" key="10">
    <source>
        <dbReference type="ARBA" id="ARBA00032806"/>
    </source>
</evidence>
<dbReference type="Gene3D" id="3.40.50.620">
    <property type="entry name" value="HUPs"/>
    <property type="match status" value="1"/>
</dbReference>
<evidence type="ECO:0000256" key="9">
    <source>
        <dbReference type="ARBA" id="ARBA00029902"/>
    </source>
</evidence>
<dbReference type="GO" id="GO:0004592">
    <property type="term" value="F:pantoate-beta-alanine ligase activity"/>
    <property type="evidence" value="ECO:0007669"/>
    <property type="project" value="UniProtKB-EC"/>
</dbReference>
<dbReference type="InterPro" id="IPR042176">
    <property type="entry name" value="Pantoate_ligase_C"/>
</dbReference>
<dbReference type="PhylomeDB" id="R7Q4K4"/>
<keyword evidence="13" id="KW-1185">Reference proteome</keyword>
<dbReference type="Gramene" id="CDF32939">
    <property type="protein sequence ID" value="CDF32939"/>
    <property type="gene ID" value="CHC_T00001099001"/>
</dbReference>
<dbReference type="NCBIfam" id="TIGR00018">
    <property type="entry name" value="panC"/>
    <property type="match status" value="1"/>
</dbReference>
<protein>
    <recommendedName>
        <fullName evidence="4">Pantoate--beta-alanine ligase</fullName>
        <ecNumber evidence="3">6.3.2.1</ecNumber>
    </recommendedName>
    <alternativeName>
        <fullName evidence="10">Pantoate-activating enzyme</fullName>
    </alternativeName>
    <alternativeName>
        <fullName evidence="9">Pantothenate synthetase</fullName>
    </alternativeName>
</protein>
<evidence type="ECO:0000256" key="1">
    <source>
        <dbReference type="ARBA" id="ARBA00004990"/>
    </source>
</evidence>
<dbReference type="GO" id="GO:0015940">
    <property type="term" value="P:pantothenate biosynthetic process"/>
    <property type="evidence" value="ECO:0007669"/>
    <property type="project" value="UniProtKB-UniPathway"/>
</dbReference>
<dbReference type="AlphaFoldDB" id="R7Q4K4"/>
<dbReference type="OMA" id="CNHKLEP"/>
<dbReference type="RefSeq" id="XP_005712742.1">
    <property type="nucleotide sequence ID" value="XM_005712685.1"/>
</dbReference>
<evidence type="ECO:0000256" key="3">
    <source>
        <dbReference type="ARBA" id="ARBA00012219"/>
    </source>
</evidence>
<evidence type="ECO:0000313" key="12">
    <source>
        <dbReference type="EMBL" id="CDF32939.1"/>
    </source>
</evidence>
<evidence type="ECO:0000256" key="8">
    <source>
        <dbReference type="ARBA" id="ARBA00022840"/>
    </source>
</evidence>
<name>R7Q4K4_CHOCR</name>
<organism evidence="12 13">
    <name type="scientific">Chondrus crispus</name>
    <name type="common">Carrageen Irish moss</name>
    <name type="synonym">Polymorpha crispa</name>
    <dbReference type="NCBI Taxonomy" id="2769"/>
    <lineage>
        <taxon>Eukaryota</taxon>
        <taxon>Rhodophyta</taxon>
        <taxon>Florideophyceae</taxon>
        <taxon>Rhodymeniophycidae</taxon>
        <taxon>Gigartinales</taxon>
        <taxon>Gigartinaceae</taxon>
        <taxon>Chondrus</taxon>
    </lineage>
</organism>